<sequence length="520" mass="55266">MNPGSEYEPPTNPYQRPGGQFERPGMPPSFPPTLPPTLPPMPPPPRPKGRPSWLLPTLAAALVVLVAAGGVGAYLVYGKISGTTGAPPVASGSASGRPGAVAKAPDVCSMLPEEEADRLVPDAKVGPSSRDSEYAVIFGCNWTNQRISFGEFWRTREIDVKIDQYRGEGAKTGRAMAQTSFEAEHRSGQYGATAKPSLDPGDRQHISKVTDIPGAGDSAFAQYTFRRGGKLLWYAYGQAYARVGDMTIKVKFQAGQQRKDAQIMSNDTMQAINETNAIREVSGLIKHFTKGAADWQARNPGVLAQPAPSASASPTVAPSAQPTPSPTVLAAFPGECSALTETATRLVPEPTTRARGTAVGGDDQTECRWLNLKLPGGEGITKIRSAMITVHRFTNRAGTADAPAAKSYYVTERGSDKNMADSELGGIDWGPVTDLKGMGEAAYRQLVKTTRGDVHASNGTVLMQKGSLVVRIDYSGHQRPDGEATNSSKVKLMAEKEATDGALDLARAYLEVLAKQPVGS</sequence>
<evidence type="ECO:0000256" key="1">
    <source>
        <dbReference type="SAM" id="MobiDB-lite"/>
    </source>
</evidence>
<gene>
    <name evidence="3" type="ORF">SAMN05444920_105428</name>
</gene>
<evidence type="ECO:0000256" key="2">
    <source>
        <dbReference type="SAM" id="Phobius"/>
    </source>
</evidence>
<organism evidence="3 4">
    <name type="scientific">Nonomuraea solani</name>
    <dbReference type="NCBI Taxonomy" id="1144553"/>
    <lineage>
        <taxon>Bacteria</taxon>
        <taxon>Bacillati</taxon>
        <taxon>Actinomycetota</taxon>
        <taxon>Actinomycetes</taxon>
        <taxon>Streptosporangiales</taxon>
        <taxon>Streptosporangiaceae</taxon>
        <taxon>Nonomuraea</taxon>
    </lineage>
</organism>
<feature type="region of interest" description="Disordered" evidence="1">
    <location>
        <begin position="183"/>
        <end position="211"/>
    </location>
</feature>
<evidence type="ECO:0008006" key="5">
    <source>
        <dbReference type="Google" id="ProtNLM"/>
    </source>
</evidence>
<dbReference type="Proteomes" id="UP000236732">
    <property type="component" value="Unassembled WGS sequence"/>
</dbReference>
<keyword evidence="2" id="KW-0472">Membrane</keyword>
<keyword evidence="2" id="KW-1133">Transmembrane helix</keyword>
<feature type="region of interest" description="Disordered" evidence="1">
    <location>
        <begin position="1"/>
        <end position="49"/>
    </location>
</feature>
<keyword evidence="2" id="KW-0812">Transmembrane</keyword>
<feature type="region of interest" description="Disordered" evidence="1">
    <location>
        <begin position="303"/>
        <end position="325"/>
    </location>
</feature>
<accession>A0A1H6DI16</accession>
<protein>
    <recommendedName>
        <fullName evidence="5">DUF3558 domain-containing protein</fullName>
    </recommendedName>
</protein>
<feature type="compositionally biased region" description="Low complexity" evidence="1">
    <location>
        <begin position="304"/>
        <end position="325"/>
    </location>
</feature>
<feature type="compositionally biased region" description="Pro residues" evidence="1">
    <location>
        <begin position="25"/>
        <end position="46"/>
    </location>
</feature>
<dbReference type="AlphaFoldDB" id="A0A1H6DI16"/>
<reference evidence="3 4" key="1">
    <citation type="submission" date="2016-10" db="EMBL/GenBank/DDBJ databases">
        <authorList>
            <person name="de Groot N.N."/>
        </authorList>
    </citation>
    <scope>NUCLEOTIDE SEQUENCE [LARGE SCALE GENOMIC DNA]</scope>
    <source>
        <strain evidence="3 4">CGMCC 4.7037</strain>
    </source>
</reference>
<dbReference type="EMBL" id="FNVT01000005">
    <property type="protein sequence ID" value="SEG84880.1"/>
    <property type="molecule type" value="Genomic_DNA"/>
</dbReference>
<evidence type="ECO:0000313" key="3">
    <source>
        <dbReference type="EMBL" id="SEG84880.1"/>
    </source>
</evidence>
<evidence type="ECO:0000313" key="4">
    <source>
        <dbReference type="Proteomes" id="UP000236732"/>
    </source>
</evidence>
<dbReference type="OrthoDB" id="3514279at2"/>
<proteinExistence type="predicted"/>
<keyword evidence="4" id="KW-1185">Reference proteome</keyword>
<name>A0A1H6DI16_9ACTN</name>
<feature type="transmembrane region" description="Helical" evidence="2">
    <location>
        <begin position="53"/>
        <end position="77"/>
    </location>
</feature>
<dbReference type="RefSeq" id="WP_103957725.1">
    <property type="nucleotide sequence ID" value="NZ_FNVT01000005.1"/>
</dbReference>